<feature type="transmembrane region" description="Helical" evidence="8">
    <location>
        <begin position="223"/>
        <end position="242"/>
    </location>
</feature>
<keyword evidence="6 8" id="KW-0472">Membrane</keyword>
<dbReference type="InterPro" id="IPR001734">
    <property type="entry name" value="Na/solute_symporter"/>
</dbReference>
<dbReference type="STRING" id="457427.SSOG_04573"/>
<feature type="transmembrane region" description="Helical" evidence="8">
    <location>
        <begin position="263"/>
        <end position="287"/>
    </location>
</feature>
<dbReference type="Proteomes" id="UP000003963">
    <property type="component" value="Unassembled WGS sequence"/>
</dbReference>
<feature type="non-terminal residue" evidence="9">
    <location>
        <position position="496"/>
    </location>
</feature>
<comment type="similarity">
    <text evidence="2">Belongs to the sodium:solute symporter (SSF) (TC 2.A.21) family.</text>
</comment>
<keyword evidence="4 8" id="KW-0812">Transmembrane</keyword>
<feature type="transmembrane region" description="Helical" evidence="8">
    <location>
        <begin position="146"/>
        <end position="165"/>
    </location>
</feature>
<evidence type="ECO:0000313" key="10">
    <source>
        <dbReference type="Proteomes" id="UP000003963"/>
    </source>
</evidence>
<evidence type="ECO:0000256" key="4">
    <source>
        <dbReference type="ARBA" id="ARBA00022692"/>
    </source>
</evidence>
<keyword evidence="10" id="KW-1185">Reference proteome</keyword>
<keyword evidence="5 8" id="KW-1133">Transmembrane helix</keyword>
<feature type="transmembrane region" description="Helical" evidence="8">
    <location>
        <begin position="177"/>
        <end position="196"/>
    </location>
</feature>
<keyword evidence="3" id="KW-0813">Transport</keyword>
<reference evidence="9 10" key="1">
    <citation type="submission" date="2009-02" db="EMBL/GenBank/DDBJ databases">
        <title>Annotation of Streptomyces hygroscopicus strain ATCC 53653.</title>
        <authorList>
            <consortium name="The Broad Institute Genome Sequencing Platform"/>
            <consortium name="Broad Institute Microbial Sequencing Center"/>
            <person name="Fischbach M."/>
            <person name="Godfrey P."/>
            <person name="Ward D."/>
            <person name="Young S."/>
            <person name="Zeng Q."/>
            <person name="Koehrsen M."/>
            <person name="Alvarado L."/>
            <person name="Berlin A.M."/>
            <person name="Bochicchio J."/>
            <person name="Borenstein D."/>
            <person name="Chapman S.B."/>
            <person name="Chen Z."/>
            <person name="Engels R."/>
            <person name="Freedman E."/>
            <person name="Gellesch M."/>
            <person name="Goldberg J."/>
            <person name="Griggs A."/>
            <person name="Gujja S."/>
            <person name="Heilman E.R."/>
            <person name="Heiman D.I."/>
            <person name="Hepburn T.A."/>
            <person name="Howarth C."/>
            <person name="Jen D."/>
            <person name="Larson L."/>
            <person name="Lewis B."/>
            <person name="Mehta T."/>
            <person name="Park D."/>
            <person name="Pearson M."/>
            <person name="Richards J."/>
            <person name="Roberts A."/>
            <person name="Saif S."/>
            <person name="Shea T.D."/>
            <person name="Shenoy N."/>
            <person name="Sisk P."/>
            <person name="Stolte C."/>
            <person name="Sykes S.N."/>
            <person name="Thomson T."/>
            <person name="Walk T."/>
            <person name="White J."/>
            <person name="Yandava C."/>
            <person name="Straight P."/>
            <person name="Clardy J."/>
            <person name="Hung D."/>
            <person name="Kolter R."/>
            <person name="Mekalanos J."/>
            <person name="Walker S."/>
            <person name="Walsh C.T."/>
            <person name="Wieland-Brown L.C."/>
            <person name="Haas B."/>
            <person name="Nusbaum C."/>
            <person name="Birren B."/>
        </authorList>
    </citation>
    <scope>NUCLEOTIDE SEQUENCE [LARGE SCALE GENOMIC DNA]</scope>
    <source>
        <strain evidence="9 10">ATCC 53653</strain>
    </source>
</reference>
<dbReference type="PANTHER" id="PTHR48086:SF8">
    <property type="entry name" value="MONOCARBOXYLIC ACID PERMEASE"/>
    <property type="match status" value="1"/>
</dbReference>
<protein>
    <submittedName>
        <fullName evidence="9">Probable Na+/solute symporter</fullName>
    </submittedName>
</protein>
<dbReference type="InterPro" id="IPR038377">
    <property type="entry name" value="Na/Glc_symporter_sf"/>
</dbReference>
<dbReference type="GO" id="GO:0005886">
    <property type="term" value="C:plasma membrane"/>
    <property type="evidence" value="ECO:0007669"/>
    <property type="project" value="TreeGrafter"/>
</dbReference>
<feature type="transmembrane region" description="Helical" evidence="8">
    <location>
        <begin position="35"/>
        <end position="55"/>
    </location>
</feature>
<feature type="transmembrane region" description="Helical" evidence="8">
    <location>
        <begin position="429"/>
        <end position="451"/>
    </location>
</feature>
<sequence length="496" mass="51667">MCALALCGFLGRTGRSTDLAEWAVGRRNFGTAAMWFLQAGEVFTTFSFLGVAGVAYSGGNAATYAVVYLALAFLLLYFVQPRLWRLGKENGYLTQADYFTDRYRSPLFGKVVAVIGLIFLLPYIQLQLTGLGMVVGLVTGSTASGRLSMVLASVLTAAFVLWSGIRGLKNSAYFKDVLTVGVMAVLAVVVPLHYVGGGVGEVFRRVHEVQPQMLTVHGGAQDQVWWTTSVLVSAIAGGMMATPHHWPPLMAAGSPRAIRTNNIFMPLYQVALMIPIMVGLTGVAVRIGGNGDGVLLTLAQGALPDWATGLVVVAAAASAMVPAGAMCIGISTLVAQNLLPPGRESARMRVNHSVVVLAIGLALTLGILRPGLLADLQLLTVSGFIQLVPGLLAVLGARRLLTTRAALAGLAAGEAVVTWLTLAEVDVRHVNAGLVGLAVNVAVALLVHLLLPHPTPAGASTPAPPRASAPDTGPRTATATAAPRSDESPPPLKARG</sequence>
<feature type="transmembrane region" description="Helical" evidence="8">
    <location>
        <begin position="354"/>
        <end position="372"/>
    </location>
</feature>
<accession>D9WA63</accession>
<dbReference type="HOGENOM" id="CLU_018808_15_0_11"/>
<comment type="subcellular location">
    <subcellularLocation>
        <location evidence="1">Membrane</location>
        <topology evidence="1">Multi-pass membrane protein</topology>
    </subcellularLocation>
</comment>
<evidence type="ECO:0000256" key="2">
    <source>
        <dbReference type="ARBA" id="ARBA00006434"/>
    </source>
</evidence>
<feature type="transmembrane region" description="Helical" evidence="8">
    <location>
        <begin position="107"/>
        <end position="126"/>
    </location>
</feature>
<dbReference type="AlphaFoldDB" id="D9WA63"/>
<dbReference type="GO" id="GO:0022857">
    <property type="term" value="F:transmembrane transporter activity"/>
    <property type="evidence" value="ECO:0007669"/>
    <property type="project" value="InterPro"/>
</dbReference>
<evidence type="ECO:0000256" key="7">
    <source>
        <dbReference type="SAM" id="MobiDB-lite"/>
    </source>
</evidence>
<evidence type="ECO:0000256" key="8">
    <source>
        <dbReference type="SAM" id="Phobius"/>
    </source>
</evidence>
<dbReference type="PROSITE" id="PS50283">
    <property type="entry name" value="NA_SOLUT_SYMP_3"/>
    <property type="match status" value="1"/>
</dbReference>
<feature type="compositionally biased region" description="Low complexity" evidence="7">
    <location>
        <begin position="468"/>
        <end position="482"/>
    </location>
</feature>
<evidence type="ECO:0000256" key="5">
    <source>
        <dbReference type="ARBA" id="ARBA00022989"/>
    </source>
</evidence>
<evidence type="ECO:0000256" key="1">
    <source>
        <dbReference type="ARBA" id="ARBA00004141"/>
    </source>
</evidence>
<dbReference type="PANTHER" id="PTHR48086">
    <property type="entry name" value="SODIUM/PROLINE SYMPORTER-RELATED"/>
    <property type="match status" value="1"/>
</dbReference>
<feature type="region of interest" description="Disordered" evidence="7">
    <location>
        <begin position="456"/>
        <end position="496"/>
    </location>
</feature>
<proteinExistence type="inferred from homology"/>
<evidence type="ECO:0000313" key="9">
    <source>
        <dbReference type="EMBL" id="EFL24859.1"/>
    </source>
</evidence>
<dbReference type="EMBL" id="GG657754">
    <property type="protein sequence ID" value="EFL24859.1"/>
    <property type="molecule type" value="Genomic_DNA"/>
</dbReference>
<feature type="transmembrane region" description="Helical" evidence="8">
    <location>
        <begin position="404"/>
        <end position="423"/>
    </location>
</feature>
<feature type="transmembrane region" description="Helical" evidence="8">
    <location>
        <begin position="61"/>
        <end position="79"/>
    </location>
</feature>
<feature type="transmembrane region" description="Helical" evidence="8">
    <location>
        <begin position="378"/>
        <end position="397"/>
    </location>
</feature>
<evidence type="ECO:0000256" key="6">
    <source>
        <dbReference type="ARBA" id="ARBA00023136"/>
    </source>
</evidence>
<name>D9WA63_9ACTN</name>
<feature type="transmembrane region" description="Helical" evidence="8">
    <location>
        <begin position="307"/>
        <end position="334"/>
    </location>
</feature>
<evidence type="ECO:0000256" key="3">
    <source>
        <dbReference type="ARBA" id="ARBA00022448"/>
    </source>
</evidence>
<dbReference type="Gene3D" id="1.20.1730.10">
    <property type="entry name" value="Sodium/glucose cotransporter"/>
    <property type="match status" value="1"/>
</dbReference>
<dbReference type="InterPro" id="IPR050277">
    <property type="entry name" value="Sodium:Solute_Symporter"/>
</dbReference>
<gene>
    <name evidence="9" type="ORF">SSOG_04573</name>
</gene>
<organism evidence="9 10">
    <name type="scientific">Streptomyces himastatinicus ATCC 53653</name>
    <dbReference type="NCBI Taxonomy" id="457427"/>
    <lineage>
        <taxon>Bacteria</taxon>
        <taxon>Bacillati</taxon>
        <taxon>Actinomycetota</taxon>
        <taxon>Actinomycetes</taxon>
        <taxon>Kitasatosporales</taxon>
        <taxon>Streptomycetaceae</taxon>
        <taxon>Streptomyces</taxon>
        <taxon>Streptomyces violaceusniger group</taxon>
    </lineage>
</organism>